<evidence type="ECO:0000259" key="8">
    <source>
        <dbReference type="PROSITE" id="PS50110"/>
    </source>
</evidence>
<dbReference type="SUPFAM" id="SSF46689">
    <property type="entry name" value="Homeodomain-like"/>
    <property type="match status" value="1"/>
</dbReference>
<dbReference type="GO" id="GO:0006355">
    <property type="term" value="P:regulation of DNA-templated transcription"/>
    <property type="evidence" value="ECO:0007669"/>
    <property type="project" value="InterPro"/>
</dbReference>
<dbReference type="InterPro" id="IPR058031">
    <property type="entry name" value="AAA_lid_NorR"/>
</dbReference>
<proteinExistence type="predicted"/>
<gene>
    <name evidence="9" type="primary">flgR</name>
    <name evidence="9" type="ORF">E8P16_01030</name>
    <name evidence="10" type="ORF">GNO00_01945</name>
</gene>
<dbReference type="InterPro" id="IPR002197">
    <property type="entry name" value="HTH_Fis"/>
</dbReference>
<dbReference type="Gene3D" id="1.10.8.60">
    <property type="match status" value="1"/>
</dbReference>
<dbReference type="SUPFAM" id="SSF52172">
    <property type="entry name" value="CheY-like"/>
    <property type="match status" value="1"/>
</dbReference>
<dbReference type="EMBL" id="AACCII010000001">
    <property type="protein sequence ID" value="EAJ9718039.1"/>
    <property type="molecule type" value="Genomic_DNA"/>
</dbReference>
<sequence length="440" mass="50091">MNLVIVEDDINMRKSLEIALAEYEEFNIKSYKSATEALKKIDENTDLIITDINMPGIDGIEFVKACENKYDFIIMTGNATLSRAIEAVRLGVKDFLTKPFDVDTLVEAIKRAKIIREKTADKKSKKNEKKEENKDFFSTSPNLEKTLNLSQKAAKTDASVMFFGESGVGKEVFSRYIHTHSKRSNKPFVAINMAAIPANLIESELFGFEKGAFTDANATKIGLFEMANEGTLFLDEIGEMPYEIQAKLLRALQEKEITRLGSTKSIKIDVRIISATNANLDEKIKNGEFRSDLYYRLNTVPINIPPLRERKEEILGIAQKVLEDTCKEYDFKEKQLSQEAKNALLEYDFPGNIRELISVVQRACILSENDEISSEDLFLEARSIKKDVKNLEKELICEVLLSVDYDKDQASQILGMDIKILNEKIKKYQIKDKQCQKNKK</sequence>
<keyword evidence="4" id="KW-0238">DNA-binding</keyword>
<dbReference type="RefSeq" id="WP_002871767.1">
    <property type="nucleotide sequence ID" value="NZ_CAJGXL010000001.1"/>
</dbReference>
<keyword evidence="3" id="KW-0805">Transcription regulation</keyword>
<dbReference type="InterPro" id="IPR002078">
    <property type="entry name" value="Sigma_54_int"/>
</dbReference>
<evidence type="ECO:0000256" key="6">
    <source>
        <dbReference type="PROSITE-ProRule" id="PRU00169"/>
    </source>
</evidence>
<dbReference type="GO" id="GO:0043565">
    <property type="term" value="F:sequence-specific DNA binding"/>
    <property type="evidence" value="ECO:0007669"/>
    <property type="project" value="InterPro"/>
</dbReference>
<evidence type="ECO:0000313" key="11">
    <source>
        <dbReference type="Proteomes" id="UP000349590"/>
    </source>
</evidence>
<evidence type="ECO:0000256" key="5">
    <source>
        <dbReference type="ARBA" id="ARBA00023163"/>
    </source>
</evidence>
<comment type="caution">
    <text evidence="9">The sequence shown here is derived from an EMBL/GenBank/DDBJ whole genome shotgun (WGS) entry which is preliminary data.</text>
</comment>
<dbReference type="PANTHER" id="PTHR32071:SF21">
    <property type="entry name" value="TRANSCRIPTIONAL REGULATORY PROTEIN FLGR"/>
    <property type="match status" value="1"/>
</dbReference>
<feature type="domain" description="Response regulatory" evidence="8">
    <location>
        <begin position="2"/>
        <end position="113"/>
    </location>
</feature>
<dbReference type="Gene3D" id="3.40.50.2300">
    <property type="match status" value="1"/>
</dbReference>
<accession>A0A3X8LS62</accession>
<dbReference type="Gene3D" id="3.40.50.300">
    <property type="entry name" value="P-loop containing nucleotide triphosphate hydrolases"/>
    <property type="match status" value="1"/>
</dbReference>
<dbReference type="CDD" id="cd00009">
    <property type="entry name" value="AAA"/>
    <property type="match status" value="1"/>
</dbReference>
<dbReference type="Pfam" id="PF00072">
    <property type="entry name" value="Response_reg"/>
    <property type="match status" value="1"/>
</dbReference>
<dbReference type="PROSITE" id="PS50045">
    <property type="entry name" value="SIGMA54_INTERACT_4"/>
    <property type="match status" value="1"/>
</dbReference>
<dbReference type="Proteomes" id="UP000349590">
    <property type="component" value="Unassembled WGS sequence"/>
</dbReference>
<dbReference type="EMBL" id="AANOAG010000002">
    <property type="protein sequence ID" value="EDP7180339.1"/>
    <property type="molecule type" value="Genomic_DNA"/>
</dbReference>
<protein>
    <submittedName>
        <fullName evidence="9">Fla regulon two-component system response regulator</fullName>
    </submittedName>
</protein>
<feature type="modified residue" description="4-aspartylphosphate" evidence="6">
    <location>
        <position position="51"/>
    </location>
</feature>
<dbReference type="FunFam" id="3.40.50.300:FF:000006">
    <property type="entry name" value="DNA-binding transcriptional regulator NtrC"/>
    <property type="match status" value="1"/>
</dbReference>
<evidence type="ECO:0000256" key="2">
    <source>
        <dbReference type="ARBA" id="ARBA00022840"/>
    </source>
</evidence>
<dbReference type="Proteomes" id="UP000466051">
    <property type="component" value="Unassembled WGS sequence"/>
</dbReference>
<dbReference type="PANTHER" id="PTHR32071">
    <property type="entry name" value="TRANSCRIPTIONAL REGULATORY PROTEIN"/>
    <property type="match status" value="1"/>
</dbReference>
<evidence type="ECO:0000256" key="3">
    <source>
        <dbReference type="ARBA" id="ARBA00023015"/>
    </source>
</evidence>
<dbReference type="Pfam" id="PF25601">
    <property type="entry name" value="AAA_lid_14"/>
    <property type="match status" value="1"/>
</dbReference>
<evidence type="ECO:0000313" key="9">
    <source>
        <dbReference type="EMBL" id="EAJ9718039.1"/>
    </source>
</evidence>
<name>A0A3X8LS62_CAMJU</name>
<evidence type="ECO:0000313" key="12">
    <source>
        <dbReference type="Proteomes" id="UP000466051"/>
    </source>
</evidence>
<dbReference type="SMART" id="SM00448">
    <property type="entry name" value="REC"/>
    <property type="match status" value="1"/>
</dbReference>
<dbReference type="PROSITE" id="PS50110">
    <property type="entry name" value="RESPONSE_REGULATORY"/>
    <property type="match status" value="1"/>
</dbReference>
<dbReference type="InterPro" id="IPR001789">
    <property type="entry name" value="Sig_transdc_resp-reg_receiver"/>
</dbReference>
<dbReference type="InterPro" id="IPR025943">
    <property type="entry name" value="Sigma_54_int_dom_ATP-bd_2"/>
</dbReference>
<evidence type="ECO:0000259" key="7">
    <source>
        <dbReference type="PROSITE" id="PS50045"/>
    </source>
</evidence>
<feature type="domain" description="Sigma-54 factor interaction" evidence="7">
    <location>
        <begin position="136"/>
        <end position="365"/>
    </location>
</feature>
<keyword evidence="1" id="KW-0547">Nucleotide-binding</keyword>
<dbReference type="SMART" id="SM00382">
    <property type="entry name" value="AAA"/>
    <property type="match status" value="1"/>
</dbReference>
<dbReference type="InterPro" id="IPR011006">
    <property type="entry name" value="CheY-like_superfamily"/>
</dbReference>
<keyword evidence="6" id="KW-0597">Phosphoprotein</keyword>
<reference evidence="9 11" key="1">
    <citation type="submission" date="2019-04" db="EMBL/GenBank/DDBJ databases">
        <authorList>
            <consortium name="PulseNet: The National Subtyping Network for Foodborne Disease Surveillance"/>
            <person name="Tarr C.L."/>
            <person name="Trees E."/>
            <person name="Katz L.S."/>
            <person name="Carleton-Romer H.A."/>
            <person name="Stroika S."/>
            <person name="Kucerova Z."/>
            <person name="Roache K.F."/>
            <person name="Sabol A.L."/>
            <person name="Besser J."/>
            <person name="Gerner-Smidt P."/>
        </authorList>
    </citation>
    <scope>NUCLEOTIDE SEQUENCE [LARGE SCALE GENOMIC DNA]</scope>
    <source>
        <strain evidence="9 11">PNUSAC009041</strain>
        <strain evidence="10 12">PNUSAC013726</strain>
    </source>
</reference>
<dbReference type="InterPro" id="IPR009057">
    <property type="entry name" value="Homeodomain-like_sf"/>
</dbReference>
<keyword evidence="5" id="KW-0804">Transcription</keyword>
<dbReference type="AlphaFoldDB" id="A0A3X8LS62"/>
<evidence type="ECO:0000256" key="4">
    <source>
        <dbReference type="ARBA" id="ARBA00023125"/>
    </source>
</evidence>
<dbReference type="Pfam" id="PF00158">
    <property type="entry name" value="Sigma54_activat"/>
    <property type="match status" value="1"/>
</dbReference>
<dbReference type="PROSITE" id="PS00675">
    <property type="entry name" value="SIGMA54_INTERACT_1"/>
    <property type="match status" value="1"/>
</dbReference>
<dbReference type="Gene3D" id="1.10.10.60">
    <property type="entry name" value="Homeodomain-like"/>
    <property type="match status" value="1"/>
</dbReference>
<evidence type="ECO:0000256" key="1">
    <source>
        <dbReference type="ARBA" id="ARBA00022741"/>
    </source>
</evidence>
<dbReference type="PROSITE" id="PS00676">
    <property type="entry name" value="SIGMA54_INTERACT_2"/>
    <property type="match status" value="1"/>
</dbReference>
<dbReference type="GO" id="GO:0000160">
    <property type="term" value="P:phosphorelay signal transduction system"/>
    <property type="evidence" value="ECO:0007669"/>
    <property type="project" value="InterPro"/>
</dbReference>
<keyword evidence="2" id="KW-0067">ATP-binding</keyword>
<dbReference type="SUPFAM" id="SSF52540">
    <property type="entry name" value="P-loop containing nucleoside triphosphate hydrolases"/>
    <property type="match status" value="1"/>
</dbReference>
<organism evidence="9 11">
    <name type="scientific">Campylobacter jejuni</name>
    <dbReference type="NCBI Taxonomy" id="197"/>
    <lineage>
        <taxon>Bacteria</taxon>
        <taxon>Pseudomonadati</taxon>
        <taxon>Campylobacterota</taxon>
        <taxon>Epsilonproteobacteria</taxon>
        <taxon>Campylobacterales</taxon>
        <taxon>Campylobacteraceae</taxon>
        <taxon>Campylobacter</taxon>
    </lineage>
</organism>
<dbReference type="InterPro" id="IPR003593">
    <property type="entry name" value="AAA+_ATPase"/>
</dbReference>
<dbReference type="InterPro" id="IPR025662">
    <property type="entry name" value="Sigma_54_int_dom_ATP-bd_1"/>
</dbReference>
<dbReference type="GO" id="GO:0005524">
    <property type="term" value="F:ATP binding"/>
    <property type="evidence" value="ECO:0007669"/>
    <property type="project" value="UniProtKB-KW"/>
</dbReference>
<evidence type="ECO:0000313" key="10">
    <source>
        <dbReference type="EMBL" id="EDP7180339.1"/>
    </source>
</evidence>
<dbReference type="Pfam" id="PF02954">
    <property type="entry name" value="HTH_8"/>
    <property type="match status" value="1"/>
</dbReference>
<dbReference type="InterPro" id="IPR027417">
    <property type="entry name" value="P-loop_NTPase"/>
</dbReference>